<dbReference type="RefSeq" id="WP_369725970.1">
    <property type="nucleotide sequence ID" value="NZ_CP165734.1"/>
</dbReference>
<keyword evidence="2 6" id="KW-0349">Heme</keyword>
<evidence type="ECO:0000256" key="6">
    <source>
        <dbReference type="PROSITE-ProRule" id="PRU00433"/>
    </source>
</evidence>
<protein>
    <submittedName>
        <fullName evidence="8">Cytochrome c family protein</fullName>
    </submittedName>
</protein>
<dbReference type="AlphaFoldDB" id="A0AB39XUY5"/>
<evidence type="ECO:0000256" key="4">
    <source>
        <dbReference type="ARBA" id="ARBA00022982"/>
    </source>
</evidence>
<dbReference type="Gene3D" id="1.10.760.10">
    <property type="entry name" value="Cytochrome c-like domain"/>
    <property type="match status" value="1"/>
</dbReference>
<dbReference type="SUPFAM" id="SSF46626">
    <property type="entry name" value="Cytochrome c"/>
    <property type="match status" value="1"/>
</dbReference>
<evidence type="ECO:0000259" key="7">
    <source>
        <dbReference type="PROSITE" id="PS51007"/>
    </source>
</evidence>
<dbReference type="InterPro" id="IPR002327">
    <property type="entry name" value="Cyt_c_1A/1B"/>
</dbReference>
<dbReference type="GO" id="GO:0009055">
    <property type="term" value="F:electron transfer activity"/>
    <property type="evidence" value="ECO:0007669"/>
    <property type="project" value="InterPro"/>
</dbReference>
<dbReference type="InterPro" id="IPR036909">
    <property type="entry name" value="Cyt_c-like_dom_sf"/>
</dbReference>
<keyword evidence="3 6" id="KW-0479">Metal-binding</keyword>
<evidence type="ECO:0000313" key="8">
    <source>
        <dbReference type="EMBL" id="XDV60621.1"/>
    </source>
</evidence>
<sequence length="195" mass="20602">MPRPVDDQSTTPILDGAIHRKSHTAISYFGAGYRLMQDKDALAGRGARCSRLMNKGGDLQDSPADPVSGAITMIGRLIFTLMLASAMSSAAAAEGDPAAGRAVFERTCANCHAAVIGVNKVGPSLWNVVGRKPAAVPDFAYSDAMKANKEAWTPTALDAYLADPRGDVHGVKMFFKGLPNPADRANVIAYLQALQ</sequence>
<name>A0AB39XUY5_9BRAD</name>
<organism evidence="8">
    <name type="scientific">Bradyrhizobium sp. LLZ17</name>
    <dbReference type="NCBI Taxonomy" id="3239388"/>
    <lineage>
        <taxon>Bacteria</taxon>
        <taxon>Pseudomonadati</taxon>
        <taxon>Pseudomonadota</taxon>
        <taxon>Alphaproteobacteria</taxon>
        <taxon>Hyphomicrobiales</taxon>
        <taxon>Nitrobacteraceae</taxon>
        <taxon>Bradyrhizobium</taxon>
    </lineage>
</organism>
<dbReference type="GO" id="GO:0020037">
    <property type="term" value="F:heme binding"/>
    <property type="evidence" value="ECO:0007669"/>
    <property type="project" value="InterPro"/>
</dbReference>
<reference evidence="8" key="1">
    <citation type="submission" date="2024-08" db="EMBL/GenBank/DDBJ databases">
        <authorList>
            <person name="Chaddad Z."/>
            <person name="Lamrabet M."/>
            <person name="Bouhnik O."/>
            <person name="Alami S."/>
            <person name="Wipf D."/>
            <person name="Courty P.E."/>
            <person name="Missbah El Idrissi M."/>
        </authorList>
    </citation>
    <scope>NUCLEOTIDE SEQUENCE</scope>
    <source>
        <strain evidence="8">LLZ17</strain>
    </source>
</reference>
<gene>
    <name evidence="8" type="ORF">AB8Z38_15545</name>
</gene>
<keyword evidence="1" id="KW-0813">Transport</keyword>
<evidence type="ECO:0000256" key="2">
    <source>
        <dbReference type="ARBA" id="ARBA00022617"/>
    </source>
</evidence>
<dbReference type="PROSITE" id="PS51007">
    <property type="entry name" value="CYTC"/>
    <property type="match status" value="1"/>
</dbReference>
<dbReference type="InterPro" id="IPR009056">
    <property type="entry name" value="Cyt_c-like_dom"/>
</dbReference>
<keyword evidence="4" id="KW-0249">Electron transport</keyword>
<dbReference type="GO" id="GO:0046872">
    <property type="term" value="F:metal ion binding"/>
    <property type="evidence" value="ECO:0007669"/>
    <property type="project" value="UniProtKB-KW"/>
</dbReference>
<evidence type="ECO:0000256" key="5">
    <source>
        <dbReference type="ARBA" id="ARBA00023004"/>
    </source>
</evidence>
<dbReference type="PANTHER" id="PTHR11961">
    <property type="entry name" value="CYTOCHROME C"/>
    <property type="match status" value="1"/>
</dbReference>
<proteinExistence type="predicted"/>
<accession>A0AB39XUY5</accession>
<dbReference type="Pfam" id="PF00034">
    <property type="entry name" value="Cytochrom_C"/>
    <property type="match status" value="1"/>
</dbReference>
<evidence type="ECO:0000256" key="3">
    <source>
        <dbReference type="ARBA" id="ARBA00022723"/>
    </source>
</evidence>
<evidence type="ECO:0000256" key="1">
    <source>
        <dbReference type="ARBA" id="ARBA00022448"/>
    </source>
</evidence>
<feature type="domain" description="Cytochrome c" evidence="7">
    <location>
        <begin position="95"/>
        <end position="195"/>
    </location>
</feature>
<dbReference type="PRINTS" id="PR00604">
    <property type="entry name" value="CYTCHRMECIAB"/>
</dbReference>
<dbReference type="EMBL" id="CP165734">
    <property type="protein sequence ID" value="XDV60621.1"/>
    <property type="molecule type" value="Genomic_DNA"/>
</dbReference>
<keyword evidence="5 6" id="KW-0408">Iron</keyword>